<gene>
    <name evidence="4" type="ORF">DF182_08650</name>
</gene>
<dbReference type="OrthoDB" id="9811413at2"/>
<dbReference type="AlphaFoldDB" id="A0A365Y2Z2"/>
<evidence type="ECO:0008006" key="6">
    <source>
        <dbReference type="Google" id="ProtNLM"/>
    </source>
</evidence>
<keyword evidence="5" id="KW-1185">Reference proteome</keyword>
<accession>A0A365Y2Z2</accession>
<dbReference type="InterPro" id="IPR034660">
    <property type="entry name" value="DinB/YfiT-like"/>
</dbReference>
<comment type="similarity">
    <text evidence="1">Belongs to the DinB family.</text>
</comment>
<evidence type="ECO:0000256" key="1">
    <source>
        <dbReference type="ARBA" id="ARBA00008635"/>
    </source>
</evidence>
<dbReference type="RefSeq" id="WP_113615232.1">
    <property type="nucleotide sequence ID" value="NZ_QFFJ01000001.1"/>
</dbReference>
<dbReference type="GO" id="GO:0046872">
    <property type="term" value="F:metal ion binding"/>
    <property type="evidence" value="ECO:0007669"/>
    <property type="project" value="UniProtKB-KW"/>
</dbReference>
<dbReference type="PANTHER" id="PTHR37302:SF3">
    <property type="entry name" value="DAMAGE-INDUCIBLE PROTEIN DINB"/>
    <property type="match status" value="1"/>
</dbReference>
<dbReference type="Pfam" id="PF05163">
    <property type="entry name" value="DinB"/>
    <property type="match status" value="1"/>
</dbReference>
<sequence>MKEILVRFASYNHWANQQLVAVMLNLDAEKTERELGGSFPSLHKTVCHLWFGESIWYQRLQLTEQPVDPTVAFTGTFEEACQSWLQQSQLLEEWVKQATEVKLNHTFAFAAGKGEQVKLPVQEAVMHVCNHSTFHRGQLVNMLRQLEVTKIPSTDYRRFKPKK</sequence>
<organism evidence="4 5">
    <name type="scientific">Chitinophaga flava</name>
    <dbReference type="NCBI Taxonomy" id="2259036"/>
    <lineage>
        <taxon>Bacteria</taxon>
        <taxon>Pseudomonadati</taxon>
        <taxon>Bacteroidota</taxon>
        <taxon>Chitinophagia</taxon>
        <taxon>Chitinophagales</taxon>
        <taxon>Chitinophagaceae</taxon>
        <taxon>Chitinophaga</taxon>
    </lineage>
</organism>
<feature type="binding site" evidence="3">
    <location>
        <position position="48"/>
    </location>
    <ligand>
        <name>a divalent metal cation</name>
        <dbReference type="ChEBI" id="CHEBI:60240"/>
    </ligand>
</feature>
<dbReference type="PANTHER" id="PTHR37302">
    <property type="entry name" value="SLR1116 PROTEIN"/>
    <property type="match status" value="1"/>
</dbReference>
<dbReference type="InterPro" id="IPR007837">
    <property type="entry name" value="DinB"/>
</dbReference>
<feature type="binding site" evidence="3">
    <location>
        <position position="131"/>
    </location>
    <ligand>
        <name>a divalent metal cation</name>
        <dbReference type="ChEBI" id="CHEBI:60240"/>
    </ligand>
</feature>
<evidence type="ECO:0000313" key="4">
    <source>
        <dbReference type="EMBL" id="RBL92631.1"/>
    </source>
</evidence>
<protein>
    <recommendedName>
        <fullName evidence="6">Damage-inducible protein DinB</fullName>
    </recommendedName>
</protein>
<comment type="caution">
    <text evidence="4">The sequence shown here is derived from an EMBL/GenBank/DDBJ whole genome shotgun (WGS) entry which is preliminary data.</text>
</comment>
<keyword evidence="2 3" id="KW-0479">Metal-binding</keyword>
<name>A0A365Y2Z2_9BACT</name>
<evidence type="ECO:0000256" key="2">
    <source>
        <dbReference type="ARBA" id="ARBA00022723"/>
    </source>
</evidence>
<reference evidence="4 5" key="1">
    <citation type="submission" date="2018-05" db="EMBL/GenBank/DDBJ databases">
        <title>Chitinophaga sp. K3CV102501T nov., isolated from isolated from a monsoon evergreen broad-leaved forest soil.</title>
        <authorList>
            <person name="Lv Y."/>
        </authorList>
    </citation>
    <scope>NUCLEOTIDE SEQUENCE [LARGE SCALE GENOMIC DNA]</scope>
    <source>
        <strain evidence="4 5">GDMCC 1.1325</strain>
    </source>
</reference>
<feature type="binding site" evidence="3">
    <location>
        <position position="135"/>
    </location>
    <ligand>
        <name>a divalent metal cation</name>
        <dbReference type="ChEBI" id="CHEBI:60240"/>
    </ligand>
</feature>
<dbReference type="Proteomes" id="UP000253410">
    <property type="component" value="Unassembled WGS sequence"/>
</dbReference>
<evidence type="ECO:0000313" key="5">
    <source>
        <dbReference type="Proteomes" id="UP000253410"/>
    </source>
</evidence>
<evidence type="ECO:0000256" key="3">
    <source>
        <dbReference type="PIRSR" id="PIRSR607837-1"/>
    </source>
</evidence>
<dbReference type="Gene3D" id="1.20.120.450">
    <property type="entry name" value="dinb family like domain"/>
    <property type="match status" value="1"/>
</dbReference>
<dbReference type="EMBL" id="QFFJ01000001">
    <property type="protein sequence ID" value="RBL92631.1"/>
    <property type="molecule type" value="Genomic_DNA"/>
</dbReference>
<dbReference type="SUPFAM" id="SSF109854">
    <property type="entry name" value="DinB/YfiT-like putative metalloenzymes"/>
    <property type="match status" value="1"/>
</dbReference>
<proteinExistence type="inferred from homology"/>